<reference evidence="1 2" key="1">
    <citation type="journal article" date="2023" name="Access Microbiol">
        <title>The genome of a steinernematid-associated Pseudomonas piscis bacterium encodes the biosynthesis of insect toxins.</title>
        <authorList>
            <person name="Awori R.M."/>
            <person name="Hendre P."/>
            <person name="Amugune N.O."/>
        </authorList>
    </citation>
    <scope>NUCLEOTIDE SEQUENCE [LARGE SCALE GENOMIC DNA]</scope>
    <source>
        <strain evidence="1 2">75</strain>
    </source>
</reference>
<name>A0ABY9NQ54_9PSED</name>
<evidence type="ECO:0000313" key="1">
    <source>
        <dbReference type="EMBL" id="WMN20343.1"/>
    </source>
</evidence>
<keyword evidence="2" id="KW-1185">Reference proteome</keyword>
<evidence type="ECO:0000313" key="2">
    <source>
        <dbReference type="Proteomes" id="UP001237292"/>
    </source>
</evidence>
<sequence>MRTHDVFGIKPEISEHSYIDRGSLDTEFKKLIQRQQSHIAIRGASKAGKSWLRQRVMTDPIIVQCRFSYTTQDIFKDALARLDIRVEIEKSTTQAFKGKISAAGEAGFKLIAKASGNIELVGEYQNQEKNKAIGKDIDDLEYIASLIKASGRQLVIEDFHYLPVEEQREFAFDLKTLWDYKTLVVIIGVWNTENMLTTLNPDLAERIEELSVVWKTAELKQVLSKGCEMLNFRMIEKVSSELAEISYESVGLLQKLALRYLDDELELEEGSPEGTELVISDTGKVTDAAMHIAEQLNQLYQAFARRVCDGIRTRTNSTGIYAHAMAAIMDAGDRELTEGISANAIYTASHAKQPRIQIGNLKTVLTRFPELQVDADGRGLVLAYDSQHERISVVDKQLLLYRRFATVRWPWEDLIKEVSQLQLAFD</sequence>
<evidence type="ECO:0008006" key="3">
    <source>
        <dbReference type="Google" id="ProtNLM"/>
    </source>
</evidence>
<dbReference type="SUPFAM" id="SSF52540">
    <property type="entry name" value="P-loop containing nucleoside triphosphate hydrolases"/>
    <property type="match status" value="1"/>
</dbReference>
<accession>A0ABY9NQ54</accession>
<organism evidence="1 2">
    <name type="scientific">Pseudomonas piscis</name>
    <dbReference type="NCBI Taxonomy" id="2614538"/>
    <lineage>
        <taxon>Bacteria</taxon>
        <taxon>Pseudomonadati</taxon>
        <taxon>Pseudomonadota</taxon>
        <taxon>Gammaproteobacteria</taxon>
        <taxon>Pseudomonadales</taxon>
        <taxon>Pseudomonadaceae</taxon>
        <taxon>Pseudomonas</taxon>
    </lineage>
</organism>
<gene>
    <name evidence="1" type="ORF">QL104_13410</name>
</gene>
<dbReference type="InterPro" id="IPR027417">
    <property type="entry name" value="P-loop_NTPase"/>
</dbReference>
<dbReference type="EMBL" id="CP133164">
    <property type="protein sequence ID" value="WMN20343.1"/>
    <property type="molecule type" value="Genomic_DNA"/>
</dbReference>
<proteinExistence type="predicted"/>
<dbReference type="RefSeq" id="WP_282878176.1">
    <property type="nucleotide sequence ID" value="NZ_CP133164.1"/>
</dbReference>
<dbReference type="Proteomes" id="UP001237292">
    <property type="component" value="Chromosome"/>
</dbReference>
<protein>
    <recommendedName>
        <fullName evidence="3">ATP-binding protein</fullName>
    </recommendedName>
</protein>